<organism evidence="1 2">
    <name type="scientific">Vibrio marisflavi CECT 7928</name>
    <dbReference type="NCBI Taxonomy" id="634439"/>
    <lineage>
        <taxon>Bacteria</taxon>
        <taxon>Pseudomonadati</taxon>
        <taxon>Pseudomonadota</taxon>
        <taxon>Gammaproteobacteria</taxon>
        <taxon>Vibrionales</taxon>
        <taxon>Vibrionaceae</taxon>
        <taxon>Vibrio</taxon>
    </lineage>
</organism>
<dbReference type="EMBL" id="CAKLDM010000001">
    <property type="protein sequence ID" value="CAH0535959.1"/>
    <property type="molecule type" value="Genomic_DNA"/>
</dbReference>
<dbReference type="RefSeq" id="WP_237359490.1">
    <property type="nucleotide sequence ID" value="NZ_CAKLDM010000001.1"/>
</dbReference>
<keyword evidence="2" id="KW-1185">Reference proteome</keyword>
<name>A0ABM8ZYG0_9VIBR</name>
<reference evidence="1" key="1">
    <citation type="submission" date="2021-11" db="EMBL/GenBank/DDBJ databases">
        <authorList>
            <person name="Rodrigo-Torres L."/>
            <person name="Arahal R. D."/>
            <person name="Lucena T."/>
        </authorList>
    </citation>
    <scope>NUCLEOTIDE SEQUENCE</scope>
    <source>
        <strain evidence="1">CECT 7928</strain>
    </source>
</reference>
<accession>A0ABM8ZYG0</accession>
<evidence type="ECO:0008006" key="3">
    <source>
        <dbReference type="Google" id="ProtNLM"/>
    </source>
</evidence>
<gene>
    <name evidence="1" type="ORF">VMF7928_00071</name>
</gene>
<sequence length="111" mass="11968">MSELSSDLTKLLVESAFAAVNNNLLKEAAALNEAIQTLELNSSLKQVCQAIIYLGMGQDSQALLAAKNSDMVEARAVESLVGQSMDLDTSTYDENEPAVQLMKLLSESERS</sequence>
<comment type="caution">
    <text evidence="1">The sequence shown here is derived from an EMBL/GenBank/DDBJ whole genome shotgun (WGS) entry which is preliminary data.</text>
</comment>
<evidence type="ECO:0000313" key="2">
    <source>
        <dbReference type="Proteomes" id="UP000838748"/>
    </source>
</evidence>
<evidence type="ECO:0000313" key="1">
    <source>
        <dbReference type="EMBL" id="CAH0535959.1"/>
    </source>
</evidence>
<dbReference type="Pfam" id="PF06287">
    <property type="entry name" value="DUF1039"/>
    <property type="match status" value="1"/>
</dbReference>
<dbReference type="InterPro" id="IPR010437">
    <property type="entry name" value="T3SS_SsaH/EsaH"/>
</dbReference>
<proteinExistence type="predicted"/>
<dbReference type="Proteomes" id="UP000838748">
    <property type="component" value="Unassembled WGS sequence"/>
</dbReference>
<protein>
    <recommendedName>
        <fullName evidence="3">EscG/YscG/SsaH family type III secretion system needle protein co-chaperone</fullName>
    </recommendedName>
</protein>